<dbReference type="RefSeq" id="XP_007834314.1">
    <property type="nucleotide sequence ID" value="XM_007836123.1"/>
</dbReference>
<dbReference type="STRING" id="1229662.W3X1K2"/>
<dbReference type="GeneID" id="19272555"/>
<reference evidence="3" key="1">
    <citation type="journal article" date="2015" name="BMC Genomics">
        <title>Genomic and transcriptomic analysis of the endophytic fungus Pestalotiopsis fici reveals its lifestyle and high potential for synthesis of natural products.</title>
        <authorList>
            <person name="Wang X."/>
            <person name="Zhang X."/>
            <person name="Liu L."/>
            <person name="Xiang M."/>
            <person name="Wang W."/>
            <person name="Sun X."/>
            <person name="Che Y."/>
            <person name="Guo L."/>
            <person name="Liu G."/>
            <person name="Guo L."/>
            <person name="Wang C."/>
            <person name="Yin W.B."/>
            <person name="Stadler M."/>
            <person name="Zhang X."/>
            <person name="Liu X."/>
        </authorList>
    </citation>
    <scope>NUCLEOTIDE SEQUENCE [LARGE SCALE GENOMIC DNA]</scope>
    <source>
        <strain evidence="3">W106-1 / CGMCC3.15140</strain>
    </source>
</reference>
<organism evidence="2 3">
    <name type="scientific">Pestalotiopsis fici (strain W106-1 / CGMCC3.15140)</name>
    <dbReference type="NCBI Taxonomy" id="1229662"/>
    <lineage>
        <taxon>Eukaryota</taxon>
        <taxon>Fungi</taxon>
        <taxon>Dikarya</taxon>
        <taxon>Ascomycota</taxon>
        <taxon>Pezizomycotina</taxon>
        <taxon>Sordariomycetes</taxon>
        <taxon>Xylariomycetidae</taxon>
        <taxon>Amphisphaeriales</taxon>
        <taxon>Sporocadaceae</taxon>
        <taxon>Pestalotiopsis</taxon>
    </lineage>
</organism>
<feature type="region of interest" description="Disordered" evidence="1">
    <location>
        <begin position="476"/>
        <end position="528"/>
    </location>
</feature>
<dbReference type="InParanoid" id="W3X1K2"/>
<accession>W3X1K2</accession>
<dbReference type="OrthoDB" id="308690at2759"/>
<dbReference type="eggNOG" id="KOG4497">
    <property type="taxonomic scope" value="Eukaryota"/>
</dbReference>
<name>W3X1K2_PESFW</name>
<gene>
    <name evidence="2" type="ORF">PFICI_07542</name>
</gene>
<dbReference type="PANTHER" id="PTHR16220:SF0">
    <property type="entry name" value="WD REPEAT-CONTAINING PROTEIN WRAP73"/>
    <property type="match status" value="1"/>
</dbReference>
<evidence type="ECO:0000256" key="1">
    <source>
        <dbReference type="SAM" id="MobiDB-lite"/>
    </source>
</evidence>
<dbReference type="SUPFAM" id="SSF82171">
    <property type="entry name" value="DPP6 N-terminal domain-like"/>
    <property type="match status" value="1"/>
</dbReference>
<evidence type="ECO:0000313" key="2">
    <source>
        <dbReference type="EMBL" id="ETS80013.1"/>
    </source>
</evidence>
<dbReference type="Gene3D" id="2.130.10.10">
    <property type="entry name" value="YVTN repeat-like/Quinoprotein amine dehydrogenase"/>
    <property type="match status" value="1"/>
</dbReference>
<dbReference type="InterPro" id="IPR015943">
    <property type="entry name" value="WD40/YVTN_repeat-like_dom_sf"/>
</dbReference>
<dbReference type="EMBL" id="KI912113">
    <property type="protein sequence ID" value="ETS80013.1"/>
    <property type="molecule type" value="Genomic_DNA"/>
</dbReference>
<dbReference type="GO" id="GO:0005815">
    <property type="term" value="C:microtubule organizing center"/>
    <property type="evidence" value="ECO:0007669"/>
    <property type="project" value="TreeGrafter"/>
</dbReference>
<evidence type="ECO:0000313" key="3">
    <source>
        <dbReference type="Proteomes" id="UP000030651"/>
    </source>
</evidence>
<dbReference type="OMA" id="CWHLNGD"/>
<feature type="compositionally biased region" description="Basic and acidic residues" evidence="1">
    <location>
        <begin position="518"/>
        <end position="528"/>
    </location>
</feature>
<dbReference type="AlphaFoldDB" id="W3X1K2"/>
<dbReference type="HOGENOM" id="CLU_024072_2_0_1"/>
<dbReference type="GO" id="GO:1990811">
    <property type="term" value="C:MWP complex"/>
    <property type="evidence" value="ECO:0007669"/>
    <property type="project" value="TreeGrafter"/>
</dbReference>
<dbReference type="Proteomes" id="UP000030651">
    <property type="component" value="Unassembled WGS sequence"/>
</dbReference>
<dbReference type="PANTHER" id="PTHR16220">
    <property type="entry name" value="WD REPEAT PROTEIN 8-RELATED"/>
    <property type="match status" value="1"/>
</dbReference>
<sequence length="528" mass="58329">MAFLHPRRKIHHLSLFTSSSPHSLPSPDGKFIATLLPAQLRIRAVQTLTVERRIKVPADLAASTTTFVWSPNSQRLLLSAGDEIHVFSVVDDDFHATVRNPTSSVAKSTFVDFGATDREACVCSAHGIKLSLFNLASAKVVEISNPKFYAASTAARGISYRPLTHHLALLTRSSGKDFVSIHTAESREVQRSWSPDVVDAQGLSWTPDGKWLVVWESAAQGHRVSFFTPDGHKYRDWCGPLLRPGETHERWGAGVKVVTFSSDSQYVAIGDYGRSVSVLPTANLAHELRLCHPLTLEPKDTLQIWQEQFDLSDGQGPVHRFVKASQPVAPVARTTQSGHELKTGPLFMLFDQSATLLAMALEDAPSTLWIWDVAVTELRAVLMFHAEIARIEWHPSQSELLLVRCEGQDHAGLVFVWDPLSDGPTTVDFKSQLSAGQICGKPSAYWLRALSGSPTVFFTDAQSYMLVSVTDSDENDMPWLTPSSVDDSQAARFSLGSTEESNNREDSDMGDDESQPDDTFHFKRFGVE</sequence>
<dbReference type="GO" id="GO:1990810">
    <property type="term" value="P:microtubule anchoring at mitotic spindle pole body"/>
    <property type="evidence" value="ECO:0007669"/>
    <property type="project" value="TreeGrafter"/>
</dbReference>
<proteinExistence type="predicted"/>
<protein>
    <submittedName>
        <fullName evidence="2">Uncharacterized protein</fullName>
    </submittedName>
</protein>
<dbReference type="InterPro" id="IPR052778">
    <property type="entry name" value="Centrosome-WD_assoc"/>
</dbReference>
<dbReference type="KEGG" id="pfy:PFICI_07542"/>
<keyword evidence="3" id="KW-1185">Reference proteome</keyword>